<evidence type="ECO:0000256" key="6">
    <source>
        <dbReference type="ARBA" id="ARBA00023157"/>
    </source>
</evidence>
<organism evidence="11 12">
    <name type="scientific">Onychostoma macrolepis</name>
    <dbReference type="NCBI Taxonomy" id="369639"/>
    <lineage>
        <taxon>Eukaryota</taxon>
        <taxon>Metazoa</taxon>
        <taxon>Chordata</taxon>
        <taxon>Craniata</taxon>
        <taxon>Vertebrata</taxon>
        <taxon>Euteleostomi</taxon>
        <taxon>Actinopterygii</taxon>
        <taxon>Neopterygii</taxon>
        <taxon>Teleostei</taxon>
        <taxon>Ostariophysi</taxon>
        <taxon>Cypriniformes</taxon>
        <taxon>Cyprinidae</taxon>
        <taxon>Acrossocheilinae</taxon>
        <taxon>Onychostoma</taxon>
    </lineage>
</organism>
<keyword evidence="6" id="KW-1015">Disulfide bond</keyword>
<dbReference type="AlphaFoldDB" id="A0A7J6CY04"/>
<dbReference type="OrthoDB" id="9932608at2759"/>
<dbReference type="GO" id="GO:0002376">
    <property type="term" value="P:immune system process"/>
    <property type="evidence" value="ECO:0007669"/>
    <property type="project" value="UniProtKB-KW"/>
</dbReference>
<evidence type="ECO:0000313" key="11">
    <source>
        <dbReference type="EMBL" id="KAF4111473.1"/>
    </source>
</evidence>
<feature type="signal peptide" evidence="9">
    <location>
        <begin position="1"/>
        <end position="24"/>
    </location>
</feature>
<name>A0A7J6CY04_9TELE</name>
<evidence type="ECO:0000256" key="2">
    <source>
        <dbReference type="ARBA" id="ARBA00022475"/>
    </source>
</evidence>
<evidence type="ECO:0000256" key="7">
    <source>
        <dbReference type="ARBA" id="ARBA00023180"/>
    </source>
</evidence>
<keyword evidence="8" id="KW-1133">Transmembrane helix</keyword>
<keyword evidence="3 9" id="KW-0732">Signal</keyword>
<accession>A0A7J6CY04</accession>
<dbReference type="EMBL" id="JAAMOB010000007">
    <property type="protein sequence ID" value="KAF4111473.1"/>
    <property type="molecule type" value="Genomic_DNA"/>
</dbReference>
<reference evidence="11 12" key="1">
    <citation type="submission" date="2020-04" db="EMBL/GenBank/DDBJ databases">
        <title>Chromosome-level genome assembly of a cyprinid fish Onychostoma macrolepis by integration of Nanopore Sequencing, Bionano and Hi-C technology.</title>
        <authorList>
            <person name="Wang D."/>
        </authorList>
    </citation>
    <scope>NUCLEOTIDE SEQUENCE [LARGE SCALE GENOMIC DNA]</scope>
    <source>
        <strain evidence="11">SWU-2019</strain>
        <tissue evidence="11">Muscle</tissue>
    </source>
</reference>
<keyword evidence="5 8" id="KW-0472">Membrane</keyword>
<keyword evidence="4" id="KW-0391">Immunity</keyword>
<dbReference type="Pfam" id="PF07686">
    <property type="entry name" value="V-set"/>
    <property type="match status" value="1"/>
</dbReference>
<evidence type="ECO:0000256" key="8">
    <source>
        <dbReference type="SAM" id="Phobius"/>
    </source>
</evidence>
<keyword evidence="2" id="KW-1003">Cell membrane</keyword>
<dbReference type="Proteomes" id="UP000579812">
    <property type="component" value="Unassembled WGS sequence"/>
</dbReference>
<dbReference type="PANTHER" id="PTHR19433">
    <property type="entry name" value="T-CELL RECEPTOR ALPHA CHAIN V REGION-RELATED"/>
    <property type="match status" value="1"/>
</dbReference>
<keyword evidence="7" id="KW-0325">Glycoprotein</keyword>
<evidence type="ECO:0000256" key="9">
    <source>
        <dbReference type="SAM" id="SignalP"/>
    </source>
</evidence>
<feature type="transmembrane region" description="Helical" evidence="8">
    <location>
        <begin position="159"/>
        <end position="183"/>
    </location>
</feature>
<dbReference type="SMART" id="SM00409">
    <property type="entry name" value="IG"/>
    <property type="match status" value="1"/>
</dbReference>
<comment type="subcellular location">
    <subcellularLocation>
        <location evidence="1">Cell membrane</location>
    </subcellularLocation>
</comment>
<keyword evidence="12" id="KW-1185">Reference proteome</keyword>
<protein>
    <recommendedName>
        <fullName evidence="10">Ig-like domain-containing protein</fullName>
    </recommendedName>
</protein>
<dbReference type="SUPFAM" id="SSF48726">
    <property type="entry name" value="Immunoglobulin"/>
    <property type="match status" value="1"/>
</dbReference>
<dbReference type="InterPro" id="IPR007110">
    <property type="entry name" value="Ig-like_dom"/>
</dbReference>
<evidence type="ECO:0000313" key="12">
    <source>
        <dbReference type="Proteomes" id="UP000579812"/>
    </source>
</evidence>
<dbReference type="GO" id="GO:0009617">
    <property type="term" value="P:response to bacterium"/>
    <property type="evidence" value="ECO:0007669"/>
    <property type="project" value="TreeGrafter"/>
</dbReference>
<dbReference type="Gene3D" id="2.60.40.10">
    <property type="entry name" value="Immunoglobulins"/>
    <property type="match status" value="1"/>
</dbReference>
<feature type="chain" id="PRO_5029493984" description="Ig-like domain-containing protein" evidence="9">
    <location>
        <begin position="25"/>
        <end position="247"/>
    </location>
</feature>
<dbReference type="InterPro" id="IPR052051">
    <property type="entry name" value="TCR_complex_component"/>
</dbReference>
<dbReference type="InterPro" id="IPR013106">
    <property type="entry name" value="Ig_V-set"/>
</dbReference>
<feature type="domain" description="Ig-like" evidence="10">
    <location>
        <begin position="8"/>
        <end position="113"/>
    </location>
</feature>
<gene>
    <name evidence="11" type="ORF">G5714_008504</name>
</gene>
<proteinExistence type="predicted"/>
<evidence type="ECO:0000256" key="4">
    <source>
        <dbReference type="ARBA" id="ARBA00022859"/>
    </source>
</evidence>
<dbReference type="InterPro" id="IPR003599">
    <property type="entry name" value="Ig_sub"/>
</dbReference>
<comment type="caution">
    <text evidence="11">The sequence shown here is derived from an EMBL/GenBank/DDBJ whole genome shotgun (WGS) entry which is preliminary data.</text>
</comment>
<evidence type="ECO:0000259" key="10">
    <source>
        <dbReference type="PROSITE" id="PS50835"/>
    </source>
</evidence>
<sequence length="247" mass="28057">MNLSATHPLTLLLIGVIFVKRASLTFMKTVKRGTNVSLLCSNILKEPSYIAWFKHTNDSLPLCIATQYVGEKPVDSIYLNGFKKNHAEMSVNKTFSSLRIVNVDVSDSGIFYCGSFLTNHMMFHNKTELVVVNETSQSKGDTTNAARGVTEETERSCHIYYTLTLIMSGLVLLSTVFAIVVFIRFKERNKQKEDAQHRENNEMNKQLQQEQDADLNYAALSLDKKKNRRPARRLKEVEPNVVYAATR</sequence>
<evidence type="ECO:0000256" key="5">
    <source>
        <dbReference type="ARBA" id="ARBA00023136"/>
    </source>
</evidence>
<evidence type="ECO:0000256" key="3">
    <source>
        <dbReference type="ARBA" id="ARBA00022729"/>
    </source>
</evidence>
<dbReference type="PANTHER" id="PTHR19433:SF111">
    <property type="entry name" value="T CELL RECEPTOR ALPHA VARIABLE 4"/>
    <property type="match status" value="1"/>
</dbReference>
<dbReference type="InterPro" id="IPR036179">
    <property type="entry name" value="Ig-like_dom_sf"/>
</dbReference>
<evidence type="ECO:0000256" key="1">
    <source>
        <dbReference type="ARBA" id="ARBA00004236"/>
    </source>
</evidence>
<dbReference type="PROSITE" id="PS50835">
    <property type="entry name" value="IG_LIKE"/>
    <property type="match status" value="1"/>
</dbReference>
<dbReference type="GO" id="GO:0005886">
    <property type="term" value="C:plasma membrane"/>
    <property type="evidence" value="ECO:0007669"/>
    <property type="project" value="UniProtKB-SubCell"/>
</dbReference>
<keyword evidence="8" id="KW-0812">Transmembrane</keyword>
<dbReference type="InterPro" id="IPR013783">
    <property type="entry name" value="Ig-like_fold"/>
</dbReference>